<proteinExistence type="predicted"/>
<dbReference type="Proteomes" id="UP000015523">
    <property type="component" value="Unassembled WGS sequence"/>
</dbReference>
<gene>
    <name evidence="1" type="ORF">M529_01190</name>
</gene>
<evidence type="ECO:0000313" key="2">
    <source>
        <dbReference type="Proteomes" id="UP000015523"/>
    </source>
</evidence>
<sequence length="79" mass="8546">MGTMMGRVRGIAGGMDQSQHLYRFKGHAIDEDMVGVDNGFARSGFTTGAVHIGMVGQVIRRMHDGIAQPDCGVGRRWAI</sequence>
<comment type="caution">
    <text evidence="1">The sequence shown here is derived from an EMBL/GenBank/DDBJ whole genome shotgun (WGS) entry which is preliminary data.</text>
</comment>
<organism evidence="1 2">
    <name type="scientific">Sphingobium ummariense RL-3</name>
    <dbReference type="NCBI Taxonomy" id="1346791"/>
    <lineage>
        <taxon>Bacteria</taxon>
        <taxon>Pseudomonadati</taxon>
        <taxon>Pseudomonadota</taxon>
        <taxon>Alphaproteobacteria</taxon>
        <taxon>Sphingomonadales</taxon>
        <taxon>Sphingomonadaceae</taxon>
        <taxon>Sphingobium</taxon>
    </lineage>
</organism>
<evidence type="ECO:0000313" key="1">
    <source>
        <dbReference type="EMBL" id="EQB33967.1"/>
    </source>
</evidence>
<dbReference type="EMBL" id="AUWY01000022">
    <property type="protein sequence ID" value="EQB33967.1"/>
    <property type="molecule type" value="Genomic_DNA"/>
</dbReference>
<accession>T0JAU6</accession>
<keyword evidence="2" id="KW-1185">Reference proteome</keyword>
<name>T0JAU6_9SPHN</name>
<dbReference type="AlphaFoldDB" id="T0JAU6"/>
<protein>
    <submittedName>
        <fullName evidence="1">Uncharacterized protein</fullName>
    </submittedName>
</protein>
<reference evidence="1 2" key="1">
    <citation type="journal article" date="2013" name="Genome Announc.">
        <title>Draft Genome Sequence of Sphingobium ummariense Strain RL-3, a Hexachlorocyclohexane-Degrading Bacterium.</title>
        <authorList>
            <person name="Kohli P."/>
            <person name="Dua A."/>
            <person name="Sangwan N."/>
            <person name="Oldach P."/>
            <person name="Khurana J.P."/>
            <person name="Lal R."/>
        </authorList>
    </citation>
    <scope>NUCLEOTIDE SEQUENCE [LARGE SCALE GENOMIC DNA]</scope>
    <source>
        <strain evidence="1 2">RL-3</strain>
    </source>
</reference>